<dbReference type="Proteomes" id="UP000562929">
    <property type="component" value="Unassembled WGS sequence"/>
</dbReference>
<feature type="transmembrane region" description="Helical" evidence="1">
    <location>
        <begin position="70"/>
        <end position="93"/>
    </location>
</feature>
<reference evidence="3 4" key="1">
    <citation type="journal article" date="2020" name="G3 (Bethesda)">
        <title>Genetic Underpinnings of Host Manipulation by Ophiocordyceps as Revealed by Comparative Transcriptomics.</title>
        <authorList>
            <person name="Will I."/>
            <person name="Das B."/>
            <person name="Trinh T."/>
            <person name="Brachmann A."/>
            <person name="Ohm R.A."/>
            <person name="de Bekker C."/>
        </authorList>
    </citation>
    <scope>NUCLEOTIDE SEQUENCE [LARGE SCALE GENOMIC DNA]</scope>
    <source>
        <strain evidence="3 4">EC05</strain>
    </source>
</reference>
<feature type="chain" id="PRO_5034080362" evidence="2">
    <location>
        <begin position="16"/>
        <end position="204"/>
    </location>
</feature>
<gene>
    <name evidence="3" type="ORF">GQ602_004806</name>
</gene>
<sequence length="204" mass="22051">MSSLALLSLLQLVVAAVGVWSKLRSGFGLVEVPSPARLIEPGCWLEDLGGLIPFAIMVEMISPVRKLRAVSLLGLLSAILGFAAAMPALSLWILQAAEHKALSRRQRSVLGKLAFLSAVTHVGAFVVALSTACLGLDSSPWHVMNSLLSGPDHPGRLPEKALREARLRQINEMTGTSSGFFMAAGLLLLRLEIWLLDLRPEVRW</sequence>
<protein>
    <submittedName>
        <fullName evidence="3">IdtS</fullName>
    </submittedName>
</protein>
<comment type="caution">
    <text evidence="3">The sequence shown here is derived from an EMBL/GenBank/DDBJ whole genome shotgun (WGS) entry which is preliminary data.</text>
</comment>
<name>A0A8H4Q4J8_9HYPO</name>
<evidence type="ECO:0000313" key="4">
    <source>
        <dbReference type="Proteomes" id="UP000562929"/>
    </source>
</evidence>
<organism evidence="3 4">
    <name type="scientific">Ophiocordyceps camponoti-floridani</name>
    <dbReference type="NCBI Taxonomy" id="2030778"/>
    <lineage>
        <taxon>Eukaryota</taxon>
        <taxon>Fungi</taxon>
        <taxon>Dikarya</taxon>
        <taxon>Ascomycota</taxon>
        <taxon>Pezizomycotina</taxon>
        <taxon>Sordariomycetes</taxon>
        <taxon>Hypocreomycetidae</taxon>
        <taxon>Hypocreales</taxon>
        <taxon>Ophiocordycipitaceae</taxon>
        <taxon>Ophiocordyceps</taxon>
    </lineage>
</organism>
<evidence type="ECO:0000313" key="3">
    <source>
        <dbReference type="EMBL" id="KAF4585501.1"/>
    </source>
</evidence>
<accession>A0A8H4Q4J8</accession>
<dbReference type="OrthoDB" id="4945152at2759"/>
<keyword evidence="1" id="KW-1133">Transmembrane helix</keyword>
<dbReference type="EMBL" id="JAACLJ010000005">
    <property type="protein sequence ID" value="KAF4585501.1"/>
    <property type="molecule type" value="Genomic_DNA"/>
</dbReference>
<proteinExistence type="predicted"/>
<evidence type="ECO:0000256" key="2">
    <source>
        <dbReference type="SAM" id="SignalP"/>
    </source>
</evidence>
<evidence type="ECO:0000256" key="1">
    <source>
        <dbReference type="SAM" id="Phobius"/>
    </source>
</evidence>
<feature type="transmembrane region" description="Helical" evidence="1">
    <location>
        <begin position="113"/>
        <end position="136"/>
    </location>
</feature>
<feature type="signal peptide" evidence="2">
    <location>
        <begin position="1"/>
        <end position="15"/>
    </location>
</feature>
<dbReference type="AlphaFoldDB" id="A0A8H4Q4J8"/>
<keyword evidence="4" id="KW-1185">Reference proteome</keyword>
<keyword evidence="2" id="KW-0732">Signal</keyword>
<feature type="transmembrane region" description="Helical" evidence="1">
    <location>
        <begin position="173"/>
        <end position="196"/>
    </location>
</feature>
<keyword evidence="1" id="KW-0472">Membrane</keyword>
<keyword evidence="1" id="KW-0812">Transmembrane</keyword>